<reference evidence="2 3" key="1">
    <citation type="submission" date="2016-08" db="EMBL/GenBank/DDBJ databases">
        <title>Hymenobacter coccineus sp. nov., Hymenobacter lapidarius sp. nov. and Hymenobacter glacialis sp. nov., isolated from Antarctic soil.</title>
        <authorList>
            <person name="Sedlacek I."/>
            <person name="Kralova S."/>
            <person name="Kyrova K."/>
            <person name="Maslanova I."/>
            <person name="Stankova E."/>
            <person name="Vrbovska V."/>
            <person name="Nemec M."/>
            <person name="Bartak M."/>
            <person name="Svec P."/>
            <person name="Busse H.-J."/>
            <person name="Pantucek R."/>
        </authorList>
    </citation>
    <scope>NUCLEOTIDE SEQUENCE [LARGE SCALE GENOMIC DNA]</scope>
    <source>
        <strain evidence="2 3">CCM 8649</strain>
    </source>
</reference>
<proteinExistence type="predicted"/>
<evidence type="ECO:0008006" key="4">
    <source>
        <dbReference type="Google" id="ProtNLM"/>
    </source>
</evidence>
<gene>
    <name evidence="2" type="ORF">BEN49_04465</name>
</gene>
<dbReference type="OrthoDB" id="876386at2"/>
<evidence type="ECO:0000313" key="2">
    <source>
        <dbReference type="EMBL" id="OGX91638.1"/>
    </source>
</evidence>
<keyword evidence="3" id="KW-1185">Reference proteome</keyword>
<organism evidence="2 3">
    <name type="scientific">Hymenobacter coccineus</name>
    <dbReference type="NCBI Taxonomy" id="1908235"/>
    <lineage>
        <taxon>Bacteria</taxon>
        <taxon>Pseudomonadati</taxon>
        <taxon>Bacteroidota</taxon>
        <taxon>Cytophagia</taxon>
        <taxon>Cytophagales</taxon>
        <taxon>Hymenobacteraceae</taxon>
        <taxon>Hymenobacter</taxon>
    </lineage>
</organism>
<protein>
    <recommendedName>
        <fullName evidence="4">Transporter</fullName>
    </recommendedName>
</protein>
<dbReference type="AlphaFoldDB" id="A0A1G1TL74"/>
<feature type="signal peptide" evidence="1">
    <location>
        <begin position="1"/>
        <end position="26"/>
    </location>
</feature>
<comment type="caution">
    <text evidence="2">The sequence shown here is derived from an EMBL/GenBank/DDBJ whole genome shotgun (WGS) entry which is preliminary data.</text>
</comment>
<name>A0A1G1TL74_9BACT</name>
<sequence length="262" mass="28403">MNKSITLRGLLLAALCLLGLAPLAHAQSDQINLDAGLPTRLEDAYPTAYGNRELQLPVRYQRSRQGDNLVQYTPTLEFGPFRNTQLAVAVPVYSGNGDRSGSGNVQVSGLYNFNTEGKYLPAVALAGTLTLPTGLRSAGTDYNGRFILTKSFLGTLNRLHLNLAYFHNSQPGVQAEGGQLKEERLDRFALLVGYSTRIAPQSSLVVDFVREQRRFRGEMGSSVEAGIRRQMNPRMVLSAGAAAGLGTDADKFTATLGLQHAF</sequence>
<feature type="chain" id="PRO_5009579671" description="Transporter" evidence="1">
    <location>
        <begin position="27"/>
        <end position="262"/>
    </location>
</feature>
<accession>A0A1G1TL74</accession>
<evidence type="ECO:0000313" key="3">
    <source>
        <dbReference type="Proteomes" id="UP000177506"/>
    </source>
</evidence>
<keyword evidence="1" id="KW-0732">Signal</keyword>
<dbReference type="EMBL" id="MDZA01000044">
    <property type="protein sequence ID" value="OGX91638.1"/>
    <property type="molecule type" value="Genomic_DNA"/>
</dbReference>
<dbReference type="RefSeq" id="WP_070740929.1">
    <property type="nucleotide sequence ID" value="NZ_MDZA01000044.1"/>
</dbReference>
<dbReference type="Proteomes" id="UP000177506">
    <property type="component" value="Unassembled WGS sequence"/>
</dbReference>
<evidence type="ECO:0000256" key="1">
    <source>
        <dbReference type="SAM" id="SignalP"/>
    </source>
</evidence>